<accession>A0A8C6WNU6</accession>
<dbReference type="PANTHER" id="PTHR45869:SF7">
    <property type="entry name" value="C-REACTIVE PROTEIN"/>
    <property type="match status" value="1"/>
</dbReference>
<sequence>MPNLVTTSTYRSKNQAYTISQNSNTNVLNQNKVQTGAVQLVYVSFLCKCQRDVRVQLGSCDQAELQYNSPRFISANRPVPLLCCRRTRCGLCSSGRSNTNMKLLYFVSTVSALLALCEGDSYWTSWTTAYPVGPGVDLRGKMVTLSQDSGVTFYPSYYQPAAEGATPATPTPQTTDWPSTSAQWQWTTTARPWWYSTTRPWWYTTTPQPPTTRGMSVCLRFVSDSSSFTLFKLAPRSPLSLTWNNPWYGLSWYYYSQVSLSPRISLWSSVRTQPWTSVCVVLDSLKNVVQVFQGGAMSIRKILSSRMVWSGEPVLEIPGFDGQVTDIEVWDYPLQYKEVFGYMQNYGPSGTVLTWSNIAYRPRGKILVEETYTQRSSRTISCSETEGDKGWDKRLKYKKKICARREKRRQML</sequence>
<evidence type="ECO:0000256" key="1">
    <source>
        <dbReference type="ARBA" id="ARBA00001913"/>
    </source>
</evidence>
<comment type="cofactor">
    <cofactor evidence="1">
        <name>Ca(2+)</name>
        <dbReference type="ChEBI" id="CHEBI:29108"/>
    </cofactor>
</comment>
<dbReference type="Proteomes" id="UP000694523">
    <property type="component" value="Unplaced"/>
</dbReference>
<dbReference type="Ensembl" id="ENSNMLT00000023560.1">
    <property type="protein sequence ID" value="ENSNMLP00000021014.1"/>
    <property type="gene ID" value="ENSNMLG00000013671.1"/>
</dbReference>
<organism evidence="5 6">
    <name type="scientific">Neogobius melanostomus</name>
    <name type="common">round goby</name>
    <dbReference type="NCBI Taxonomy" id="47308"/>
    <lineage>
        <taxon>Eukaryota</taxon>
        <taxon>Metazoa</taxon>
        <taxon>Chordata</taxon>
        <taxon>Craniata</taxon>
        <taxon>Vertebrata</taxon>
        <taxon>Euteleostomi</taxon>
        <taxon>Actinopterygii</taxon>
        <taxon>Neopterygii</taxon>
        <taxon>Teleostei</taxon>
        <taxon>Neoteleostei</taxon>
        <taxon>Acanthomorphata</taxon>
        <taxon>Gobiaria</taxon>
        <taxon>Gobiiformes</taxon>
        <taxon>Gobioidei</taxon>
        <taxon>Gobiidae</taxon>
        <taxon>Benthophilinae</taxon>
        <taxon>Neogobiini</taxon>
        <taxon>Neogobius</taxon>
    </lineage>
</organism>
<comment type="similarity">
    <text evidence="4">Belongs to the pentraxin family.</text>
</comment>
<name>A0A8C6WNU6_9GOBI</name>
<dbReference type="PANTHER" id="PTHR45869">
    <property type="entry name" value="C-REACTIVE PROTEIN-RELATED"/>
    <property type="match status" value="1"/>
</dbReference>
<dbReference type="InterPro" id="IPR051005">
    <property type="entry name" value="Pentraxin_domain"/>
</dbReference>
<evidence type="ECO:0000256" key="2">
    <source>
        <dbReference type="ARBA" id="ARBA00022729"/>
    </source>
</evidence>
<keyword evidence="6" id="KW-1185">Reference proteome</keyword>
<protein>
    <submittedName>
        <fullName evidence="5">Uncharacterized protein</fullName>
    </submittedName>
</protein>
<dbReference type="Gene3D" id="2.60.120.200">
    <property type="match status" value="1"/>
</dbReference>
<dbReference type="SUPFAM" id="SSF49899">
    <property type="entry name" value="Concanavalin A-like lectins/glucanases"/>
    <property type="match status" value="1"/>
</dbReference>
<dbReference type="InterPro" id="IPR013320">
    <property type="entry name" value="ConA-like_dom_sf"/>
</dbReference>
<dbReference type="AlphaFoldDB" id="A0A8C6WNU6"/>
<evidence type="ECO:0000313" key="5">
    <source>
        <dbReference type="Ensembl" id="ENSNMLP00000021014.1"/>
    </source>
</evidence>
<reference evidence="5" key="1">
    <citation type="submission" date="2025-08" db="UniProtKB">
        <authorList>
            <consortium name="Ensembl"/>
        </authorList>
    </citation>
    <scope>IDENTIFICATION</scope>
</reference>
<proteinExistence type="inferred from homology"/>
<reference evidence="5" key="2">
    <citation type="submission" date="2025-09" db="UniProtKB">
        <authorList>
            <consortium name="Ensembl"/>
        </authorList>
    </citation>
    <scope>IDENTIFICATION</scope>
</reference>
<evidence type="ECO:0000313" key="6">
    <source>
        <dbReference type="Proteomes" id="UP000694523"/>
    </source>
</evidence>
<evidence type="ECO:0000256" key="3">
    <source>
        <dbReference type="ARBA" id="ARBA00023157"/>
    </source>
</evidence>
<evidence type="ECO:0000256" key="4">
    <source>
        <dbReference type="ARBA" id="ARBA00038102"/>
    </source>
</evidence>
<keyword evidence="3" id="KW-1015">Disulfide bond</keyword>
<keyword evidence="2" id="KW-0732">Signal</keyword>